<dbReference type="Proteomes" id="UP001431783">
    <property type="component" value="Unassembled WGS sequence"/>
</dbReference>
<feature type="region of interest" description="Disordered" evidence="1">
    <location>
        <begin position="1"/>
        <end position="62"/>
    </location>
</feature>
<dbReference type="AlphaFoldDB" id="A0AAW1UYJ9"/>
<evidence type="ECO:0000313" key="3">
    <source>
        <dbReference type="Proteomes" id="UP001431783"/>
    </source>
</evidence>
<evidence type="ECO:0000313" key="2">
    <source>
        <dbReference type="EMBL" id="KAK9884654.1"/>
    </source>
</evidence>
<feature type="compositionally biased region" description="Basic residues" evidence="1">
    <location>
        <begin position="198"/>
        <end position="209"/>
    </location>
</feature>
<accession>A0AAW1UYJ9</accession>
<feature type="non-terminal residue" evidence="2">
    <location>
        <position position="1"/>
    </location>
</feature>
<feature type="region of interest" description="Disordered" evidence="1">
    <location>
        <begin position="84"/>
        <end position="212"/>
    </location>
</feature>
<comment type="caution">
    <text evidence="2">The sequence shown here is derived from an EMBL/GenBank/DDBJ whole genome shotgun (WGS) entry which is preliminary data.</text>
</comment>
<keyword evidence="3" id="KW-1185">Reference proteome</keyword>
<feature type="compositionally biased region" description="Basic and acidic residues" evidence="1">
    <location>
        <begin position="122"/>
        <end position="132"/>
    </location>
</feature>
<proteinExistence type="predicted"/>
<sequence length="234" mass="25850">PLHEGNLRRSPLRGSGDQRSKASSTPELLESSDSKSRNWNEHDSKENIALSSRSGSKDFGRRNIHASTAESVLQKFKKSISLRFQKKGSKDSSIDQGQVVPEISGEPSEEDITAPSSSQQSDSKDEQTEQKPRFGSLIWRSSKERKRMNKAARNAKCNSGDSGIQIEMVPGCGGIGGDSSESHDTDAPADEFDSPPVVRRRPPHGKIHRPNSELLNQILIDKFKMKTRLRSGEI</sequence>
<feature type="compositionally biased region" description="Basic and acidic residues" evidence="1">
    <location>
        <begin position="32"/>
        <end position="46"/>
    </location>
</feature>
<reference evidence="2 3" key="1">
    <citation type="submission" date="2023-03" db="EMBL/GenBank/DDBJ databases">
        <title>Genome insight into feeding habits of ladybird beetles.</title>
        <authorList>
            <person name="Li H.-S."/>
            <person name="Huang Y.-H."/>
            <person name="Pang H."/>
        </authorList>
    </citation>
    <scope>NUCLEOTIDE SEQUENCE [LARGE SCALE GENOMIC DNA]</scope>
    <source>
        <strain evidence="2">SYSU_2023b</strain>
        <tissue evidence="2">Whole body</tissue>
    </source>
</reference>
<dbReference type="EMBL" id="JARQZJ010000093">
    <property type="protein sequence ID" value="KAK9884654.1"/>
    <property type="molecule type" value="Genomic_DNA"/>
</dbReference>
<evidence type="ECO:0000256" key="1">
    <source>
        <dbReference type="SAM" id="MobiDB-lite"/>
    </source>
</evidence>
<protein>
    <submittedName>
        <fullName evidence="2">Uncharacterized protein</fullName>
    </submittedName>
</protein>
<gene>
    <name evidence="2" type="ORF">WA026_007498</name>
</gene>
<name>A0AAW1UYJ9_9CUCU</name>
<organism evidence="2 3">
    <name type="scientific">Henosepilachna vigintioctopunctata</name>
    <dbReference type="NCBI Taxonomy" id="420089"/>
    <lineage>
        <taxon>Eukaryota</taxon>
        <taxon>Metazoa</taxon>
        <taxon>Ecdysozoa</taxon>
        <taxon>Arthropoda</taxon>
        <taxon>Hexapoda</taxon>
        <taxon>Insecta</taxon>
        <taxon>Pterygota</taxon>
        <taxon>Neoptera</taxon>
        <taxon>Endopterygota</taxon>
        <taxon>Coleoptera</taxon>
        <taxon>Polyphaga</taxon>
        <taxon>Cucujiformia</taxon>
        <taxon>Coccinelloidea</taxon>
        <taxon>Coccinellidae</taxon>
        <taxon>Epilachninae</taxon>
        <taxon>Epilachnini</taxon>
        <taxon>Henosepilachna</taxon>
    </lineage>
</organism>